<accession>A0A919YR09</accession>
<keyword evidence="4 6" id="KW-1133">Transmembrane helix</keyword>
<comment type="caution">
    <text evidence="8">The sequence shown here is derived from an EMBL/GenBank/DDBJ whole genome shotgun (WGS) entry which is preliminary data.</text>
</comment>
<dbReference type="AlphaFoldDB" id="A0A919YR09"/>
<dbReference type="GO" id="GO:0005886">
    <property type="term" value="C:plasma membrane"/>
    <property type="evidence" value="ECO:0007669"/>
    <property type="project" value="UniProtKB-SubCell"/>
</dbReference>
<keyword evidence="9" id="KW-1185">Reference proteome</keyword>
<feature type="domain" description="Cardiolipin synthase N-terminal" evidence="7">
    <location>
        <begin position="22"/>
        <end position="63"/>
    </location>
</feature>
<comment type="subcellular location">
    <subcellularLocation>
        <location evidence="1">Cell membrane</location>
        <topology evidence="1">Multi-pass membrane protein</topology>
    </subcellularLocation>
</comment>
<reference evidence="8" key="1">
    <citation type="submission" date="2021-03" db="EMBL/GenBank/DDBJ databases">
        <title>Antimicrobial resistance genes in bacteria isolated from Japanese honey, and their potential for conferring macrolide and lincosamide resistance in the American foulbrood pathogen Paenibacillus larvae.</title>
        <authorList>
            <person name="Okamoto M."/>
            <person name="Kumagai M."/>
            <person name="Kanamori H."/>
            <person name="Takamatsu D."/>
        </authorList>
    </citation>
    <scope>NUCLEOTIDE SEQUENCE</scope>
    <source>
        <strain evidence="8">J40TS1</strain>
    </source>
</reference>
<sequence>MNDWSAVPWNLVMPLIIIQVLLMVVALIDLVRIHETKGPKWLWAILIVVVSILGPIAYFIIGRKQQ</sequence>
<proteinExistence type="predicted"/>
<organism evidence="8 9">
    <name type="scientific">Paenibacillus montaniterrae</name>
    <dbReference type="NCBI Taxonomy" id="429341"/>
    <lineage>
        <taxon>Bacteria</taxon>
        <taxon>Bacillati</taxon>
        <taxon>Bacillota</taxon>
        <taxon>Bacilli</taxon>
        <taxon>Bacillales</taxon>
        <taxon>Paenibacillaceae</taxon>
        <taxon>Paenibacillus</taxon>
    </lineage>
</organism>
<feature type="transmembrane region" description="Helical" evidence="6">
    <location>
        <begin position="42"/>
        <end position="61"/>
    </location>
</feature>
<evidence type="ECO:0000256" key="2">
    <source>
        <dbReference type="ARBA" id="ARBA00022475"/>
    </source>
</evidence>
<evidence type="ECO:0000256" key="4">
    <source>
        <dbReference type="ARBA" id="ARBA00022989"/>
    </source>
</evidence>
<dbReference type="Proteomes" id="UP000683139">
    <property type="component" value="Unassembled WGS sequence"/>
</dbReference>
<protein>
    <submittedName>
        <fullName evidence="8">Negative regulatory protein YxlE</fullName>
    </submittedName>
</protein>
<evidence type="ECO:0000313" key="9">
    <source>
        <dbReference type="Proteomes" id="UP000683139"/>
    </source>
</evidence>
<keyword evidence="5 6" id="KW-0472">Membrane</keyword>
<evidence type="ECO:0000259" key="7">
    <source>
        <dbReference type="Pfam" id="PF13396"/>
    </source>
</evidence>
<feature type="transmembrane region" description="Helical" evidence="6">
    <location>
        <begin position="12"/>
        <end position="30"/>
    </location>
</feature>
<evidence type="ECO:0000256" key="3">
    <source>
        <dbReference type="ARBA" id="ARBA00022692"/>
    </source>
</evidence>
<dbReference type="InterPro" id="IPR027379">
    <property type="entry name" value="CLS_N"/>
</dbReference>
<gene>
    <name evidence="8" type="primary">yxlE</name>
    <name evidence="8" type="ORF">J40TS1_41350</name>
</gene>
<keyword evidence="3 6" id="KW-0812">Transmembrane</keyword>
<name>A0A919YR09_9BACL</name>
<dbReference type="EMBL" id="BOSE01000009">
    <property type="protein sequence ID" value="GIP18493.1"/>
    <property type="molecule type" value="Genomic_DNA"/>
</dbReference>
<evidence type="ECO:0000256" key="5">
    <source>
        <dbReference type="ARBA" id="ARBA00023136"/>
    </source>
</evidence>
<dbReference type="RefSeq" id="WP_213519005.1">
    <property type="nucleotide sequence ID" value="NZ_BOSE01000009.1"/>
</dbReference>
<evidence type="ECO:0000256" key="1">
    <source>
        <dbReference type="ARBA" id="ARBA00004651"/>
    </source>
</evidence>
<evidence type="ECO:0000256" key="6">
    <source>
        <dbReference type="SAM" id="Phobius"/>
    </source>
</evidence>
<dbReference type="Pfam" id="PF13396">
    <property type="entry name" value="PLDc_N"/>
    <property type="match status" value="1"/>
</dbReference>
<keyword evidence="2" id="KW-1003">Cell membrane</keyword>
<evidence type="ECO:0000313" key="8">
    <source>
        <dbReference type="EMBL" id="GIP18493.1"/>
    </source>
</evidence>